<keyword evidence="6" id="KW-0464">Manganese</keyword>
<evidence type="ECO:0000256" key="1">
    <source>
        <dbReference type="ARBA" id="ARBA00001936"/>
    </source>
</evidence>
<evidence type="ECO:0000256" key="2">
    <source>
        <dbReference type="ARBA" id="ARBA00001946"/>
    </source>
</evidence>
<gene>
    <name evidence="8" type="ORF">Sps_00757</name>
</gene>
<dbReference type="SUPFAM" id="SSF55811">
    <property type="entry name" value="Nudix"/>
    <property type="match status" value="1"/>
</dbReference>
<evidence type="ECO:0000256" key="6">
    <source>
        <dbReference type="ARBA" id="ARBA00023211"/>
    </source>
</evidence>
<dbReference type="InterPro" id="IPR000086">
    <property type="entry name" value="NUDIX_hydrolase_dom"/>
</dbReference>
<organism evidence="8 9">
    <name type="scientific">Shewanella psychrophila</name>
    <dbReference type="NCBI Taxonomy" id="225848"/>
    <lineage>
        <taxon>Bacteria</taxon>
        <taxon>Pseudomonadati</taxon>
        <taxon>Pseudomonadota</taxon>
        <taxon>Gammaproteobacteria</taxon>
        <taxon>Alteromonadales</taxon>
        <taxon>Shewanellaceae</taxon>
        <taxon>Shewanella</taxon>
    </lineage>
</organism>
<evidence type="ECO:0000256" key="5">
    <source>
        <dbReference type="ARBA" id="ARBA00022842"/>
    </source>
</evidence>
<dbReference type="STRING" id="225848.Sps_00757"/>
<keyword evidence="9" id="KW-1185">Reference proteome</keyword>
<dbReference type="GO" id="GO:0046872">
    <property type="term" value="F:metal ion binding"/>
    <property type="evidence" value="ECO:0007669"/>
    <property type="project" value="UniProtKB-KW"/>
</dbReference>
<dbReference type="AlphaFoldDB" id="A0A1S6HKB0"/>
<protein>
    <submittedName>
        <fullName evidence="8">NTP pyrophosphohydrolase</fullName>
    </submittedName>
</protein>
<sequence>MQKKIKPIPLTEFKLRYNLLQAPLETNPDIKETLRQAAVLIALVQEQGELHVLLTRRPTHLRTHPGQVSFPGGKVERGDASLIETALREAAEEIALYPGNVEVIGQYPAMKTFTGFEITPVIGLVKESFTPQLDPGEVDELFTVPLSYLLQAENRQKQIYQRHGIYHPVYFIRYRQHLIWGATAAMINRLCSHLII</sequence>
<dbReference type="InterPro" id="IPR015797">
    <property type="entry name" value="NUDIX_hydrolase-like_dom_sf"/>
</dbReference>
<dbReference type="OrthoDB" id="9802805at2"/>
<name>A0A1S6HKB0_9GAMM</name>
<dbReference type="NCBIfam" id="NF007980">
    <property type="entry name" value="PRK10707.1"/>
    <property type="match status" value="1"/>
</dbReference>
<dbReference type="GO" id="GO:0010945">
    <property type="term" value="F:coenzyme A diphosphatase activity"/>
    <property type="evidence" value="ECO:0007669"/>
    <property type="project" value="InterPro"/>
</dbReference>
<dbReference type="CDD" id="cd03426">
    <property type="entry name" value="NUDIX_CoAse_Nudt7"/>
    <property type="match status" value="1"/>
</dbReference>
<feature type="domain" description="Nudix hydrolase" evidence="7">
    <location>
        <begin position="34"/>
        <end position="166"/>
    </location>
</feature>
<evidence type="ECO:0000313" key="8">
    <source>
        <dbReference type="EMBL" id="AQS35950.1"/>
    </source>
</evidence>
<proteinExistence type="predicted"/>
<dbReference type="PROSITE" id="PS51462">
    <property type="entry name" value="NUDIX"/>
    <property type="match status" value="1"/>
</dbReference>
<dbReference type="InterPro" id="IPR045121">
    <property type="entry name" value="CoAse"/>
</dbReference>
<keyword evidence="3" id="KW-0479">Metal-binding</keyword>
<dbReference type="EMBL" id="CP014782">
    <property type="protein sequence ID" value="AQS35950.1"/>
    <property type="molecule type" value="Genomic_DNA"/>
</dbReference>
<evidence type="ECO:0000259" key="7">
    <source>
        <dbReference type="PROSITE" id="PS51462"/>
    </source>
</evidence>
<dbReference type="PANTHER" id="PTHR12992">
    <property type="entry name" value="NUDIX HYDROLASE"/>
    <property type="match status" value="1"/>
</dbReference>
<accession>A0A1S6HKB0</accession>
<dbReference type="Gene3D" id="3.90.79.10">
    <property type="entry name" value="Nucleoside Triphosphate Pyrophosphohydrolase"/>
    <property type="match status" value="1"/>
</dbReference>
<dbReference type="Proteomes" id="UP000189545">
    <property type="component" value="Chromosome"/>
</dbReference>
<dbReference type="Pfam" id="PF00293">
    <property type="entry name" value="NUDIX"/>
    <property type="match status" value="1"/>
</dbReference>
<keyword evidence="5" id="KW-0460">Magnesium</keyword>
<dbReference type="PANTHER" id="PTHR12992:SF11">
    <property type="entry name" value="MITOCHONDRIAL COENZYME A DIPHOSPHATASE NUDT8"/>
    <property type="match status" value="1"/>
</dbReference>
<dbReference type="RefSeq" id="WP_077751296.1">
    <property type="nucleotide sequence ID" value="NZ_CP014782.1"/>
</dbReference>
<comment type="cofactor">
    <cofactor evidence="1">
        <name>Mn(2+)</name>
        <dbReference type="ChEBI" id="CHEBI:29035"/>
    </cofactor>
</comment>
<evidence type="ECO:0000256" key="4">
    <source>
        <dbReference type="ARBA" id="ARBA00022801"/>
    </source>
</evidence>
<comment type="cofactor">
    <cofactor evidence="2">
        <name>Mg(2+)</name>
        <dbReference type="ChEBI" id="CHEBI:18420"/>
    </cofactor>
</comment>
<dbReference type="KEGG" id="spsw:Sps_00757"/>
<reference evidence="8 9" key="1">
    <citation type="submission" date="2016-03" db="EMBL/GenBank/DDBJ databases">
        <title>Complete genome sequence of Shewanella psychrophila WP2, a deep sea bacterium isolated from west Pacific sediment.</title>
        <authorList>
            <person name="Xu G."/>
            <person name="Jian H."/>
        </authorList>
    </citation>
    <scope>NUCLEOTIDE SEQUENCE [LARGE SCALE GENOMIC DNA]</scope>
    <source>
        <strain evidence="8 9">WP2</strain>
    </source>
</reference>
<evidence type="ECO:0000256" key="3">
    <source>
        <dbReference type="ARBA" id="ARBA00022723"/>
    </source>
</evidence>
<keyword evidence="4 8" id="KW-0378">Hydrolase</keyword>
<evidence type="ECO:0000313" key="9">
    <source>
        <dbReference type="Proteomes" id="UP000189545"/>
    </source>
</evidence>